<dbReference type="Gene3D" id="2.30.40.10">
    <property type="entry name" value="Urease, subunit C, domain 1"/>
    <property type="match status" value="1"/>
</dbReference>
<dbReference type="Pfam" id="PF01979">
    <property type="entry name" value="Amidohydro_1"/>
    <property type="match status" value="1"/>
</dbReference>
<proteinExistence type="inferred from homology"/>
<keyword evidence="11" id="KW-1185">Reference proteome</keyword>
<dbReference type="RefSeq" id="WP_130436153.1">
    <property type="nucleotide sequence ID" value="NZ_SGXF01000007.1"/>
</dbReference>
<comment type="similarity">
    <text evidence="1 5">Belongs to the metallo-dependent hydrolases superfamily. NagA family.</text>
</comment>
<name>A0A4Q7P0H0_9FIRM</name>
<dbReference type="PANTHER" id="PTHR11113">
    <property type="entry name" value="N-ACETYLGLUCOSAMINE-6-PHOSPHATE DEACETYLASE"/>
    <property type="match status" value="1"/>
</dbReference>
<dbReference type="SUPFAM" id="SSF51556">
    <property type="entry name" value="Metallo-dependent hydrolases"/>
    <property type="match status" value="1"/>
</dbReference>
<feature type="binding site" evidence="7">
    <location>
        <begin position="232"/>
        <end position="233"/>
    </location>
    <ligand>
        <name>substrate</name>
    </ligand>
</feature>
<dbReference type="InterPro" id="IPR032466">
    <property type="entry name" value="Metal_Hydrolase"/>
</dbReference>
<comment type="cofactor">
    <cofactor evidence="8">
        <name>a divalent metal cation</name>
        <dbReference type="ChEBI" id="CHEBI:60240"/>
    </cofactor>
    <text evidence="8">Binds 1 divalent metal cation per subunit.</text>
</comment>
<dbReference type="InterPro" id="IPR011059">
    <property type="entry name" value="Metal-dep_hydrolase_composite"/>
</dbReference>
<evidence type="ECO:0000256" key="5">
    <source>
        <dbReference type="PIRNR" id="PIRNR038994"/>
    </source>
</evidence>
<feature type="binding site" evidence="8">
    <location>
        <position position="208"/>
    </location>
    <ligand>
        <name>Zn(2+)</name>
        <dbReference type="ChEBI" id="CHEBI:29105"/>
    </ligand>
</feature>
<keyword evidence="2 8" id="KW-0479">Metal-binding</keyword>
<dbReference type="Gene3D" id="3.20.20.140">
    <property type="entry name" value="Metal-dependent hydrolases"/>
    <property type="match status" value="1"/>
</dbReference>
<keyword evidence="4 5" id="KW-0119">Carbohydrate metabolism</keyword>
<accession>A0A4Q7P0H0</accession>
<dbReference type="Proteomes" id="UP000292927">
    <property type="component" value="Unassembled WGS sequence"/>
</dbReference>
<dbReference type="CDD" id="cd00854">
    <property type="entry name" value="NagA"/>
    <property type="match status" value="1"/>
</dbReference>
<feature type="binding site" evidence="8">
    <location>
        <position position="229"/>
    </location>
    <ligand>
        <name>Zn(2+)</name>
        <dbReference type="ChEBI" id="CHEBI:29105"/>
    </ligand>
</feature>
<evidence type="ECO:0000256" key="1">
    <source>
        <dbReference type="ARBA" id="ARBA00010716"/>
    </source>
</evidence>
<feature type="binding site" evidence="7">
    <location>
        <position position="240"/>
    </location>
    <ligand>
        <name>substrate</name>
    </ligand>
</feature>
<dbReference type="AlphaFoldDB" id="A0A4Q7P0H0"/>
<feature type="domain" description="Amidohydrolase-related" evidence="9">
    <location>
        <begin position="45"/>
        <end position="383"/>
    </location>
</feature>
<dbReference type="GO" id="GO:0006046">
    <property type="term" value="P:N-acetylglucosamine catabolic process"/>
    <property type="evidence" value="ECO:0007669"/>
    <property type="project" value="TreeGrafter"/>
</dbReference>
<feature type="binding site" evidence="8">
    <location>
        <position position="143"/>
    </location>
    <ligand>
        <name>Zn(2+)</name>
        <dbReference type="ChEBI" id="CHEBI:29105"/>
    </ligand>
</feature>
<feature type="active site" description="Proton donor/acceptor" evidence="6">
    <location>
        <position position="287"/>
    </location>
</feature>
<evidence type="ECO:0000256" key="3">
    <source>
        <dbReference type="ARBA" id="ARBA00022801"/>
    </source>
</evidence>
<dbReference type="OrthoDB" id="9776488at2"/>
<organism evidence="10 11">
    <name type="scientific">Cuneatibacter caecimuris</name>
    <dbReference type="NCBI Taxonomy" id="1796618"/>
    <lineage>
        <taxon>Bacteria</taxon>
        <taxon>Bacillati</taxon>
        <taxon>Bacillota</taxon>
        <taxon>Clostridia</taxon>
        <taxon>Lachnospirales</taxon>
        <taxon>Lachnospiraceae</taxon>
        <taxon>Cuneatibacter</taxon>
    </lineage>
</organism>
<evidence type="ECO:0000256" key="7">
    <source>
        <dbReference type="PIRSR" id="PIRSR038994-2"/>
    </source>
</evidence>
<dbReference type="PIRSF" id="PIRSF038994">
    <property type="entry name" value="NagA"/>
    <property type="match status" value="1"/>
</dbReference>
<dbReference type="InterPro" id="IPR006680">
    <property type="entry name" value="Amidohydro-rel"/>
</dbReference>
<evidence type="ECO:0000256" key="8">
    <source>
        <dbReference type="PIRSR" id="PIRSR038994-3"/>
    </source>
</evidence>
<protein>
    <submittedName>
        <fullName evidence="10">N-acetylglucosamine-6-phosphate deacetylase</fullName>
    </submittedName>
</protein>
<dbReference type="GO" id="GO:0046872">
    <property type="term" value="F:metal ion binding"/>
    <property type="evidence" value="ECO:0007669"/>
    <property type="project" value="UniProtKB-KW"/>
</dbReference>
<dbReference type="EMBL" id="SGXF01000007">
    <property type="protein sequence ID" value="RZS92840.1"/>
    <property type="molecule type" value="Genomic_DNA"/>
</dbReference>
<gene>
    <name evidence="10" type="ORF">EV209_2913</name>
</gene>
<evidence type="ECO:0000259" key="9">
    <source>
        <dbReference type="Pfam" id="PF01979"/>
    </source>
</evidence>
<keyword evidence="3 5" id="KW-0378">Hydrolase</keyword>
<evidence type="ECO:0000256" key="2">
    <source>
        <dbReference type="ARBA" id="ARBA00022723"/>
    </source>
</evidence>
<feature type="binding site" evidence="7">
    <location>
        <begin position="320"/>
        <end position="322"/>
    </location>
    <ligand>
        <name>substrate</name>
    </ligand>
</feature>
<dbReference type="SUPFAM" id="SSF51338">
    <property type="entry name" value="Composite domain of metallo-dependent hydrolases"/>
    <property type="match status" value="1"/>
</dbReference>
<dbReference type="NCBIfam" id="TIGR00221">
    <property type="entry name" value="nagA"/>
    <property type="match status" value="1"/>
</dbReference>
<evidence type="ECO:0000256" key="6">
    <source>
        <dbReference type="PIRSR" id="PIRSR038994-1"/>
    </source>
</evidence>
<reference evidence="10 11" key="1">
    <citation type="submission" date="2019-02" db="EMBL/GenBank/DDBJ databases">
        <title>Genomic Encyclopedia of Type Strains, Phase IV (KMG-IV): sequencing the most valuable type-strain genomes for metagenomic binning, comparative biology and taxonomic classification.</title>
        <authorList>
            <person name="Goeker M."/>
        </authorList>
    </citation>
    <scope>NUCLEOTIDE SEQUENCE [LARGE SCALE GENOMIC DNA]</scope>
    <source>
        <strain evidence="10 11">DSM 29486</strain>
    </source>
</reference>
<feature type="binding site" evidence="7">
    <location>
        <position position="264"/>
    </location>
    <ligand>
        <name>substrate</name>
    </ligand>
</feature>
<evidence type="ECO:0000313" key="11">
    <source>
        <dbReference type="Proteomes" id="UP000292927"/>
    </source>
</evidence>
<dbReference type="GO" id="GO:0008448">
    <property type="term" value="F:N-acetylglucosamine-6-phosphate deacetylase activity"/>
    <property type="evidence" value="ECO:0007669"/>
    <property type="project" value="InterPro"/>
</dbReference>
<dbReference type="PANTHER" id="PTHR11113:SF14">
    <property type="entry name" value="N-ACETYLGLUCOSAMINE-6-PHOSPHATE DEACETYLASE"/>
    <property type="match status" value="1"/>
</dbReference>
<sequence length="397" mass="42113">MILKNVLCYGEDGQFHAGELYVKNGMFVKQPEPGDEVVDGRGAYAIPGLTDIHFHGCVGHDFCDGTKEAVNAIAEYEAACGVTQICPATMTLPEEVLEQVCRTAEGFRREQGILADGRADRLAKGAGAPEAGGRAVLCGINMEGPFVSKEKKGAQNEAYIRRPDAGMFSRLQKASGGMMRLVALAPEIEGAMEFIDSVKDETIVSLAHTAADYETASAALRRGACHVTHLYNAMLPFSHRAPGVVGAAFDAPDCMPELICDGIHVAPSMVRATFAMFGRERVILISDSMMAAGMPDGEYSLGGQAVTVTGNRAELKDGTIAGSATNLTDCMRSAVGMGIPLETAVWCAAVNPAKCIGIDGWCGSLTPGKLANFVLLNPENLDTEAVYVTGRKVDRMR</sequence>
<evidence type="ECO:0000313" key="10">
    <source>
        <dbReference type="EMBL" id="RZS92840.1"/>
    </source>
</evidence>
<evidence type="ECO:0000256" key="4">
    <source>
        <dbReference type="ARBA" id="ARBA00023277"/>
    </source>
</evidence>
<comment type="caution">
    <text evidence="10">The sequence shown here is derived from an EMBL/GenBank/DDBJ whole genome shotgun (WGS) entry which is preliminary data.</text>
</comment>
<dbReference type="InterPro" id="IPR003764">
    <property type="entry name" value="GlcNAc_6-P_deAcase"/>
</dbReference>
<feature type="binding site" evidence="7">
    <location>
        <position position="154"/>
    </location>
    <ligand>
        <name>substrate</name>
    </ligand>
</feature>